<dbReference type="Gene3D" id="3.20.20.450">
    <property type="entry name" value="EAL domain"/>
    <property type="match status" value="1"/>
</dbReference>
<evidence type="ECO:0000259" key="1">
    <source>
        <dbReference type="PROSITE" id="PS50883"/>
    </source>
</evidence>
<dbReference type="RefSeq" id="WP_235118808.1">
    <property type="nucleotide sequence ID" value="NZ_CP090978.1"/>
</dbReference>
<dbReference type="SMART" id="SM00052">
    <property type="entry name" value="EAL"/>
    <property type="match status" value="1"/>
</dbReference>
<proteinExistence type="predicted"/>
<dbReference type="PANTHER" id="PTHR33121">
    <property type="entry name" value="CYCLIC DI-GMP PHOSPHODIESTERASE PDEF"/>
    <property type="match status" value="1"/>
</dbReference>
<name>A0ABY3SG76_9BACL</name>
<feature type="domain" description="EAL" evidence="1">
    <location>
        <begin position="104"/>
        <end position="354"/>
    </location>
</feature>
<dbReference type="Proteomes" id="UP001649230">
    <property type="component" value="Chromosome"/>
</dbReference>
<accession>A0ABY3SG76</accession>
<dbReference type="InterPro" id="IPR001633">
    <property type="entry name" value="EAL_dom"/>
</dbReference>
<organism evidence="2 3">
    <name type="scientific">Paenibacillus hexagrammi</name>
    <dbReference type="NCBI Taxonomy" id="2908839"/>
    <lineage>
        <taxon>Bacteria</taxon>
        <taxon>Bacillati</taxon>
        <taxon>Bacillota</taxon>
        <taxon>Bacilli</taxon>
        <taxon>Bacillales</taxon>
        <taxon>Paenibacillaceae</taxon>
        <taxon>Paenibacillus</taxon>
    </lineage>
</organism>
<protein>
    <submittedName>
        <fullName evidence="2">EAL domain-containing protein</fullName>
    </submittedName>
</protein>
<dbReference type="SUPFAM" id="SSF141868">
    <property type="entry name" value="EAL domain-like"/>
    <property type="match status" value="1"/>
</dbReference>
<dbReference type="InterPro" id="IPR035919">
    <property type="entry name" value="EAL_sf"/>
</dbReference>
<evidence type="ECO:0000313" key="2">
    <source>
        <dbReference type="EMBL" id="UJF32458.1"/>
    </source>
</evidence>
<reference evidence="2 3" key="1">
    <citation type="journal article" date="2024" name="Int. J. Syst. Evol. Microbiol.">
        <title>Paenibacillus hexagrammi sp. nov., a novel bacterium isolated from the gut content of Hexagrammos agrammus.</title>
        <authorList>
            <person name="Jung H.K."/>
            <person name="Kim D.G."/>
            <person name="Zin H."/>
            <person name="Park J."/>
            <person name="Jung H."/>
            <person name="Kim Y.O."/>
            <person name="Kong H.J."/>
            <person name="Kim J.W."/>
            <person name="Kim Y.S."/>
        </authorList>
    </citation>
    <scope>NUCLEOTIDE SEQUENCE [LARGE SCALE GENOMIC DNA]</scope>
    <source>
        <strain evidence="2 3">YPD9-1</strain>
    </source>
</reference>
<keyword evidence="3" id="KW-1185">Reference proteome</keyword>
<dbReference type="CDD" id="cd01948">
    <property type="entry name" value="EAL"/>
    <property type="match status" value="1"/>
</dbReference>
<dbReference type="PANTHER" id="PTHR33121:SF15">
    <property type="entry name" value="BLUE LIGHT- AND TEMPERATURE-REGULATED ANTIREPRESSOR BLUF"/>
    <property type="match status" value="1"/>
</dbReference>
<sequence>MSDCMNCNRVEPIQDTGYVWLRPSAAFALNKMEQLGASHDFCAHSGSKAYYLHYEHKETLLDVFATLRRICTPEDIKEVSMLLTTSPDLEPPQTGWLHMDTYFSRMQHHDLVSIIQAKRFASYMQPIAATESNTVYGYEFLLRPAPDGQAFQPYQLFQVAQETGLHSFLDRAARISAIETSHAHLPKGLKRFINFLPSSIYNPNYCLSHTFEAIQRFDLDPADFVFEVVETEHIASVNHLRSIFEVYKRAGIQVALDDVGAGYSTIDVLNELKPDFVKIDRDLIDGCDLDLSKQHKIKQIVKASSAFGAKVLAEGMERKEEWEFCKMAGIPLAQGYLIGKPSAEKLQSDVIVIA</sequence>
<dbReference type="InterPro" id="IPR050706">
    <property type="entry name" value="Cyclic-di-GMP_PDE-like"/>
</dbReference>
<evidence type="ECO:0000313" key="3">
    <source>
        <dbReference type="Proteomes" id="UP001649230"/>
    </source>
</evidence>
<dbReference type="EMBL" id="CP090978">
    <property type="protein sequence ID" value="UJF32458.1"/>
    <property type="molecule type" value="Genomic_DNA"/>
</dbReference>
<dbReference type="Pfam" id="PF00563">
    <property type="entry name" value="EAL"/>
    <property type="match status" value="1"/>
</dbReference>
<dbReference type="PROSITE" id="PS50883">
    <property type="entry name" value="EAL"/>
    <property type="match status" value="1"/>
</dbReference>
<gene>
    <name evidence="2" type="ORF">L0M14_22705</name>
</gene>